<dbReference type="GO" id="GO:1900376">
    <property type="term" value="P:regulation of secondary metabolite biosynthetic process"/>
    <property type="evidence" value="ECO:0007669"/>
    <property type="project" value="TreeGrafter"/>
</dbReference>
<comment type="similarity">
    <text evidence="1">Belongs to the Fur family.</text>
</comment>
<accession>A0A4S2H917</accession>
<dbReference type="GO" id="GO:0005829">
    <property type="term" value="C:cytosol"/>
    <property type="evidence" value="ECO:0007669"/>
    <property type="project" value="TreeGrafter"/>
</dbReference>
<organism evidence="8 9">
    <name type="scientific">Marinicauda pacifica</name>
    <dbReference type="NCBI Taxonomy" id="1133559"/>
    <lineage>
        <taxon>Bacteria</taxon>
        <taxon>Pseudomonadati</taxon>
        <taxon>Pseudomonadota</taxon>
        <taxon>Alphaproteobacteria</taxon>
        <taxon>Maricaulales</taxon>
        <taxon>Maricaulaceae</taxon>
        <taxon>Marinicauda</taxon>
    </lineage>
</organism>
<evidence type="ECO:0000256" key="4">
    <source>
        <dbReference type="ARBA" id="ARBA00023015"/>
    </source>
</evidence>
<evidence type="ECO:0000256" key="6">
    <source>
        <dbReference type="ARBA" id="ARBA00023163"/>
    </source>
</evidence>
<dbReference type="GO" id="GO:0003700">
    <property type="term" value="F:DNA-binding transcription factor activity"/>
    <property type="evidence" value="ECO:0007669"/>
    <property type="project" value="InterPro"/>
</dbReference>
<evidence type="ECO:0000256" key="1">
    <source>
        <dbReference type="ARBA" id="ARBA00007957"/>
    </source>
</evidence>
<evidence type="ECO:0000256" key="5">
    <source>
        <dbReference type="ARBA" id="ARBA00023125"/>
    </source>
</evidence>
<evidence type="ECO:0000256" key="2">
    <source>
        <dbReference type="ARBA" id="ARBA00022491"/>
    </source>
</evidence>
<feature type="binding site" evidence="7">
    <location>
        <position position="140"/>
    </location>
    <ligand>
        <name>Zn(2+)</name>
        <dbReference type="ChEBI" id="CHEBI:29105"/>
    </ligand>
</feature>
<dbReference type="OrthoDB" id="9801127at2"/>
<keyword evidence="3 7" id="KW-0862">Zinc</keyword>
<dbReference type="InterPro" id="IPR036390">
    <property type="entry name" value="WH_DNA-bd_sf"/>
</dbReference>
<name>A0A4S2H917_9PROT</name>
<dbReference type="GO" id="GO:0000976">
    <property type="term" value="F:transcription cis-regulatory region binding"/>
    <property type="evidence" value="ECO:0007669"/>
    <property type="project" value="TreeGrafter"/>
</dbReference>
<dbReference type="Proteomes" id="UP000305451">
    <property type="component" value="Unassembled WGS sequence"/>
</dbReference>
<dbReference type="RefSeq" id="WP_135945804.1">
    <property type="nucleotide sequence ID" value="NZ_BMEI01000004.1"/>
</dbReference>
<dbReference type="Gene3D" id="1.10.10.10">
    <property type="entry name" value="Winged helix-like DNA-binding domain superfamily/Winged helix DNA-binding domain"/>
    <property type="match status" value="1"/>
</dbReference>
<dbReference type="InterPro" id="IPR036388">
    <property type="entry name" value="WH-like_DNA-bd_sf"/>
</dbReference>
<comment type="cofactor">
    <cofactor evidence="7">
        <name>Zn(2+)</name>
        <dbReference type="ChEBI" id="CHEBI:29105"/>
    </cofactor>
    <text evidence="7">Binds 1 zinc ion per subunit.</text>
</comment>
<gene>
    <name evidence="8" type="ORF">E5162_13500</name>
</gene>
<dbReference type="PANTHER" id="PTHR33202:SF6">
    <property type="entry name" value="ZINC UPTAKE REGULATION PROTEIN"/>
    <property type="match status" value="1"/>
</dbReference>
<reference evidence="8 9" key="1">
    <citation type="journal article" date="2013" name="Int. J. Syst. Evol. Microbiol.">
        <title>Marinicauda pacifica gen. nov., sp. nov., a prosthecate alphaproteobacterium of the family Hyphomonadaceae isolated from deep seawater.</title>
        <authorList>
            <person name="Zhang X.Y."/>
            <person name="Li G.W."/>
            <person name="Wang C.S."/>
            <person name="Zhang Y.J."/>
            <person name="Xu X.W."/>
            <person name="Li H."/>
            <person name="Liu A."/>
            <person name="Liu C."/>
            <person name="Xie B.B."/>
            <person name="Qin Q.L."/>
            <person name="Xu Z."/>
            <person name="Chen X.L."/>
            <person name="Zhou B.C."/>
            <person name="Zhang Y.Z."/>
        </authorList>
    </citation>
    <scope>NUCLEOTIDE SEQUENCE [LARGE SCALE GENOMIC DNA]</scope>
    <source>
        <strain evidence="8 9">P-1 km-3</strain>
    </source>
</reference>
<evidence type="ECO:0000313" key="8">
    <source>
        <dbReference type="EMBL" id="TGY91882.1"/>
    </source>
</evidence>
<proteinExistence type="inferred from homology"/>
<dbReference type="InterPro" id="IPR043135">
    <property type="entry name" value="Fur_C"/>
</dbReference>
<keyword evidence="4" id="KW-0805">Transcription regulation</keyword>
<evidence type="ECO:0000313" key="9">
    <source>
        <dbReference type="Proteomes" id="UP000305451"/>
    </source>
</evidence>
<keyword evidence="6" id="KW-0804">Transcription</keyword>
<feature type="binding site" evidence="7">
    <location>
        <position position="137"/>
    </location>
    <ligand>
        <name>Zn(2+)</name>
        <dbReference type="ChEBI" id="CHEBI:29105"/>
    </ligand>
</feature>
<dbReference type="GO" id="GO:0008270">
    <property type="term" value="F:zinc ion binding"/>
    <property type="evidence" value="ECO:0007669"/>
    <property type="project" value="TreeGrafter"/>
</dbReference>
<dbReference type="SUPFAM" id="SSF46785">
    <property type="entry name" value="Winged helix' DNA-binding domain"/>
    <property type="match status" value="1"/>
</dbReference>
<dbReference type="AlphaFoldDB" id="A0A4S2H917"/>
<protein>
    <submittedName>
        <fullName evidence="8">Transcriptional repressor</fullName>
    </submittedName>
</protein>
<dbReference type="GO" id="GO:0045892">
    <property type="term" value="P:negative regulation of DNA-templated transcription"/>
    <property type="evidence" value="ECO:0007669"/>
    <property type="project" value="TreeGrafter"/>
</dbReference>
<dbReference type="PANTHER" id="PTHR33202">
    <property type="entry name" value="ZINC UPTAKE REGULATION PROTEIN"/>
    <property type="match status" value="1"/>
</dbReference>
<feature type="binding site" evidence="7">
    <location>
        <position position="102"/>
    </location>
    <ligand>
        <name>Zn(2+)</name>
        <dbReference type="ChEBI" id="CHEBI:29105"/>
    </ligand>
</feature>
<dbReference type="Gene3D" id="3.30.1490.190">
    <property type="match status" value="1"/>
</dbReference>
<keyword evidence="5" id="KW-0238">DNA-binding</keyword>
<dbReference type="InterPro" id="IPR002481">
    <property type="entry name" value="FUR"/>
</dbReference>
<feature type="binding site" evidence="7">
    <location>
        <position position="105"/>
    </location>
    <ligand>
        <name>Zn(2+)</name>
        <dbReference type="ChEBI" id="CHEBI:29105"/>
    </ligand>
</feature>
<keyword evidence="2" id="KW-0678">Repressor</keyword>
<keyword evidence="9" id="KW-1185">Reference proteome</keyword>
<keyword evidence="7" id="KW-0479">Metal-binding</keyword>
<evidence type="ECO:0000256" key="7">
    <source>
        <dbReference type="PIRSR" id="PIRSR602481-1"/>
    </source>
</evidence>
<dbReference type="EMBL" id="SRXV01000004">
    <property type="protein sequence ID" value="TGY91882.1"/>
    <property type="molecule type" value="Genomic_DNA"/>
</dbReference>
<comment type="caution">
    <text evidence="8">The sequence shown here is derived from an EMBL/GenBank/DDBJ whole genome shotgun (WGS) entry which is preliminary data.</text>
</comment>
<sequence>MTQNLTINSALTQAEKVCTRRGLSLTPMRRRVLELLLTAGAPVKAYDLLSSLKPGGGAQPPTVYRALDFLTAAGLAHKVEALNAYMACVRGDECGGAELYICEGCGAVTERHTSPVPTETPSGFQVDRSVIEHYGRCAQCAQS</sequence>
<evidence type="ECO:0000256" key="3">
    <source>
        <dbReference type="ARBA" id="ARBA00022833"/>
    </source>
</evidence>